<evidence type="ECO:0000259" key="3">
    <source>
        <dbReference type="Pfam" id="PF07338"/>
    </source>
</evidence>
<comment type="caution">
    <text evidence="4">The sequence shown here is derived from an EMBL/GenBank/DDBJ whole genome shotgun (WGS) entry which is preliminary data.</text>
</comment>
<accession>A0AAJ3P040</accession>
<name>A0AAJ3P040_ECOLX</name>
<dbReference type="AlphaFoldDB" id="A0AAJ3P040"/>
<feature type="domain" description="YdgH/BhsA/McbA-like" evidence="3">
    <location>
        <begin position="55"/>
        <end position="107"/>
    </location>
</feature>
<dbReference type="InterPro" id="IPR025543">
    <property type="entry name" value="Dodecin-like"/>
</dbReference>
<keyword evidence="1" id="KW-0732">Signal</keyword>
<protein>
    <submittedName>
        <fullName evidence="4">Periplasmic protein</fullName>
    </submittedName>
</protein>
<dbReference type="Gene3D" id="3.30.1660.10">
    <property type="entry name" value="Flavin-binding protein dodecin"/>
    <property type="match status" value="1"/>
</dbReference>
<dbReference type="FunFam" id="3.30.1660.10:FF:000001">
    <property type="entry name" value="Multiple stress resistance protein BhsA"/>
    <property type="match status" value="1"/>
</dbReference>
<dbReference type="NCBIfam" id="NF007400">
    <property type="entry name" value="PRK09929.1"/>
    <property type="match status" value="1"/>
</dbReference>
<evidence type="ECO:0000313" key="5">
    <source>
        <dbReference type="Proteomes" id="UP000243401"/>
    </source>
</evidence>
<sequence>MMTVSFRALANHTLWSSLMKTGTKLLVGALAFVVTNVYAAELMTKAEFEKVESQYEKIGDISTSNEMSTADAKEDLIKKADEKGADVLVLTSGQTDNKIHGTANIYKKK</sequence>
<evidence type="ECO:0000313" key="4">
    <source>
        <dbReference type="EMBL" id="OSL49286.1"/>
    </source>
</evidence>
<reference evidence="4 5" key="1">
    <citation type="submission" date="2010-04" db="EMBL/GenBank/DDBJ databases">
        <title>The Genome Sequence of Escherichia coli H605.</title>
        <authorList>
            <consortium name="The Broad Institute Genome Sequencing Platform"/>
            <consortium name="The Broad Institute Genome Sequencing Center for Infectious Disease"/>
            <person name="Feldgarden M."/>
            <person name="Gordon D.M."/>
            <person name="Johnson J.R."/>
            <person name="Johnston B.D."/>
            <person name="Young S."/>
            <person name="Zeng Q."/>
            <person name="Koehrsen M."/>
            <person name="Alvarado L."/>
            <person name="Berlin A.M."/>
            <person name="Borenstein D."/>
            <person name="Chapman S.B."/>
            <person name="Chen Z."/>
            <person name="Engels R."/>
            <person name="Freedman E."/>
            <person name="Gellesch M."/>
            <person name="Goldberg J."/>
            <person name="Griggs A."/>
            <person name="Gujja S."/>
            <person name="Heilman E.R."/>
            <person name="Heiman D.I."/>
            <person name="Hepburn T.A."/>
            <person name="Howarth C."/>
            <person name="Jen D."/>
            <person name="Larson L."/>
            <person name="Mehta T."/>
            <person name="Park D."/>
            <person name="Pearson M."/>
            <person name="Richards J."/>
            <person name="Roberts A."/>
            <person name="Saif S."/>
            <person name="Shea T.D."/>
            <person name="Shenoy N."/>
            <person name="Sisk P."/>
            <person name="Stolte C."/>
            <person name="Sykes S.N."/>
            <person name="Walk T."/>
            <person name="White J."/>
            <person name="Yandava C."/>
            <person name="Haas B."/>
            <person name="Henn M.R."/>
            <person name="Nusbaum C."/>
            <person name="Birren B."/>
        </authorList>
    </citation>
    <scope>NUCLEOTIDE SEQUENCE [LARGE SCALE GENOMIC DNA]</scope>
    <source>
        <strain evidence="4 5">H605</strain>
    </source>
</reference>
<dbReference type="Pfam" id="PF07338">
    <property type="entry name" value="YdgH_BhsA-like"/>
    <property type="match status" value="1"/>
</dbReference>
<comment type="similarity">
    <text evidence="2">Belongs to the BhsA/McbA family.</text>
</comment>
<evidence type="ECO:0000256" key="1">
    <source>
        <dbReference type="ARBA" id="ARBA00022729"/>
    </source>
</evidence>
<dbReference type="Proteomes" id="UP000243401">
    <property type="component" value="Unassembled WGS sequence"/>
</dbReference>
<dbReference type="EMBL" id="ADJX01000002">
    <property type="protein sequence ID" value="OSL49286.1"/>
    <property type="molecule type" value="Genomic_DNA"/>
</dbReference>
<dbReference type="SUPFAM" id="SSF159871">
    <property type="entry name" value="YdgH-like"/>
    <property type="match status" value="1"/>
</dbReference>
<dbReference type="InterPro" id="IPR036275">
    <property type="entry name" value="YdgH-like_sf"/>
</dbReference>
<proteinExistence type="inferred from homology"/>
<organism evidence="4 5">
    <name type="scientific">Escherichia coli H605</name>
    <dbReference type="NCBI Taxonomy" id="656410"/>
    <lineage>
        <taxon>Bacteria</taxon>
        <taxon>Pseudomonadati</taxon>
        <taxon>Pseudomonadota</taxon>
        <taxon>Gammaproteobacteria</taxon>
        <taxon>Enterobacterales</taxon>
        <taxon>Enterobacteriaceae</taxon>
        <taxon>Escherichia</taxon>
    </lineage>
</organism>
<gene>
    <name evidence="4" type="ORF">EATG_00153</name>
</gene>
<evidence type="ECO:0000256" key="2">
    <source>
        <dbReference type="ARBA" id="ARBA00038138"/>
    </source>
</evidence>
<dbReference type="InterPro" id="IPR010854">
    <property type="entry name" value="YdgH/BhsA/McbA-like_dom"/>
</dbReference>